<dbReference type="Proteomes" id="UP001633002">
    <property type="component" value="Unassembled WGS sequence"/>
</dbReference>
<feature type="coiled-coil region" evidence="10">
    <location>
        <begin position="195"/>
        <end position="262"/>
    </location>
</feature>
<evidence type="ECO:0000256" key="5">
    <source>
        <dbReference type="ARBA" id="ARBA00022840"/>
    </source>
</evidence>
<dbReference type="FunFam" id="3.40.50.300:FF:000595">
    <property type="entry name" value="ATPase family AAA domain-containing protein 3"/>
    <property type="match status" value="1"/>
</dbReference>
<dbReference type="EMBL" id="JBJQOH010000006">
    <property type="protein sequence ID" value="KAL3684202.1"/>
    <property type="molecule type" value="Genomic_DNA"/>
</dbReference>
<evidence type="ECO:0000256" key="9">
    <source>
        <dbReference type="ARBA" id="ARBA00023271"/>
    </source>
</evidence>
<keyword evidence="8" id="KW-0472">Membrane</keyword>
<name>A0ABD3H1A0_9MARC</name>
<keyword evidence="14" id="KW-1185">Reference proteome</keyword>
<evidence type="ECO:0000256" key="2">
    <source>
        <dbReference type="ARBA" id="ARBA00004436"/>
    </source>
</evidence>
<evidence type="ECO:0000313" key="14">
    <source>
        <dbReference type="Proteomes" id="UP001633002"/>
    </source>
</evidence>
<evidence type="ECO:0000256" key="7">
    <source>
        <dbReference type="ARBA" id="ARBA00023128"/>
    </source>
</evidence>
<dbReference type="SMART" id="SM00382">
    <property type="entry name" value="AAA"/>
    <property type="match status" value="1"/>
</dbReference>
<evidence type="ECO:0000256" key="8">
    <source>
        <dbReference type="ARBA" id="ARBA00023136"/>
    </source>
</evidence>
<dbReference type="InterPro" id="IPR027417">
    <property type="entry name" value="P-loop_NTPase"/>
</dbReference>
<feature type="region of interest" description="Disordered" evidence="11">
    <location>
        <begin position="348"/>
        <end position="390"/>
    </location>
</feature>
<keyword evidence="5" id="KW-0067">ATP-binding</keyword>
<dbReference type="InterPro" id="IPR003593">
    <property type="entry name" value="AAA+_ATPase"/>
</dbReference>
<dbReference type="Pfam" id="PF00004">
    <property type="entry name" value="AAA"/>
    <property type="match status" value="1"/>
</dbReference>
<dbReference type="GO" id="GO:0005524">
    <property type="term" value="F:ATP binding"/>
    <property type="evidence" value="ECO:0007669"/>
    <property type="project" value="UniProtKB-KW"/>
</dbReference>
<evidence type="ECO:0000256" key="11">
    <source>
        <dbReference type="SAM" id="MobiDB-lite"/>
    </source>
</evidence>
<protein>
    <recommendedName>
        <fullName evidence="12">AAA+ ATPase domain-containing protein</fullName>
    </recommendedName>
</protein>
<sequence>MLEPSSFITLEPETPAALYHRERMAGVTSPDVNRSEQGYNFWSELAQKAKAVFLEDGIPVQPPDDSQQSSEPLPEPESEQMPVLKQTFTPPVKENSMGRPLQKSLDAIASSLSLLGDTLGTAIEEGLQLMETKSLKSPDTKKSLQRSPSIWRKVENVRNCKDILKADNPKEFSQNDWETQLKASRDVAMCMSAKAKLLLRELAQERAEKAFLRERIEQLQDENRIIRQDANQGDDDLVRAQLETLLAEKQRLAQENANYARENRFLHEVVEYHQLTLQDVALLDESLTGAVEDYSPRSHFRENYATIAMAPWIGRDVKLGAAALASASIFLSKDTPIVHAERTSLFGSIGRGPPAASPPPAPEVSSSSESKEAKARKDAPRTSEVGFDPEALERGAKALREINASAHAKKVFELMKKQEETRQAEENAKRAEYQALQAQYEIERQKALFEEQKNLMQQQAQSKAQLARYEDELARKRMQAEHEALRVRNAELVKMQEESSARQEQVRRMTEEQIQEQRRQTERERAETERETIRVKAIAEAEGRVLEARNLEDVNRRQFIEKAAMERDKWLAVIKTTLDQIGGGFTALVTDKEKLFVLVGGATALAAGVYTSREGARTMWNYIGSILGQPALIRESSRSRFLRPNFRNRKSSFTTSASSSASGASSTEEKGLSDVILHSSLHKRLEELAVSIANTKKHNAAFRNVMFYGPPGTGKTMVAKRLALQSGLDYAIMTGGDVAPLGPQAVTRLHELFDWAGRSKKGTLLFIDESDAFLSERNNRVMTEAQRSALNAFLYRTGEQSKNFLLVLATNRPGDLDAAVVDRIDEIMEFPVPSLQERLELLKLYFNKYIVQTGGSSTWRSIIRGREADKIETNGITEDIFRLAASKVDGFSGREIAKLMASVQGAVYGSISTVLTPERFMEVVDYKVDEHQRRLKLRAVAAA</sequence>
<feature type="compositionally biased region" description="Basic and acidic residues" evidence="11">
    <location>
        <begin position="369"/>
        <end position="381"/>
    </location>
</feature>
<keyword evidence="4" id="KW-0999">Mitochondrion inner membrane</keyword>
<dbReference type="AlphaFoldDB" id="A0ABD3H1A0"/>
<evidence type="ECO:0000256" key="6">
    <source>
        <dbReference type="ARBA" id="ARBA00023054"/>
    </source>
</evidence>
<dbReference type="PANTHER" id="PTHR23075:SF0">
    <property type="entry name" value="ATPASE FAMILY AAA DOMAIN-CONTAINING PROTEIN 3"/>
    <property type="match status" value="1"/>
</dbReference>
<dbReference type="PANTHER" id="PTHR23075">
    <property type="entry name" value="PUTATIVE ATP-ASE"/>
    <property type="match status" value="1"/>
</dbReference>
<dbReference type="Gene3D" id="3.40.50.300">
    <property type="entry name" value="P-loop containing nucleotide triphosphate hydrolases"/>
    <property type="match status" value="1"/>
</dbReference>
<keyword evidence="3" id="KW-0547">Nucleotide-binding</keyword>
<evidence type="ECO:0000256" key="1">
    <source>
        <dbReference type="ARBA" id="ARBA00004273"/>
    </source>
</evidence>
<gene>
    <name evidence="13" type="ORF">R1sor_002224</name>
</gene>
<evidence type="ECO:0000259" key="12">
    <source>
        <dbReference type="SMART" id="SM00382"/>
    </source>
</evidence>
<feature type="domain" description="AAA+ ATPase" evidence="12">
    <location>
        <begin position="701"/>
        <end position="834"/>
    </location>
</feature>
<keyword evidence="9" id="KW-1135">Mitochondrion nucleoid</keyword>
<feature type="region of interest" description="Disordered" evidence="11">
    <location>
        <begin position="496"/>
        <end position="528"/>
    </location>
</feature>
<dbReference type="InterPro" id="IPR003959">
    <property type="entry name" value="ATPase_AAA_core"/>
</dbReference>
<dbReference type="InterPro" id="IPR021911">
    <property type="entry name" value="ATAD3_N"/>
</dbReference>
<proteinExistence type="predicted"/>
<evidence type="ECO:0000256" key="3">
    <source>
        <dbReference type="ARBA" id="ARBA00022741"/>
    </source>
</evidence>
<evidence type="ECO:0000313" key="13">
    <source>
        <dbReference type="EMBL" id="KAL3684202.1"/>
    </source>
</evidence>
<keyword evidence="7" id="KW-0496">Mitochondrion</keyword>
<reference evidence="13 14" key="1">
    <citation type="submission" date="2024-09" db="EMBL/GenBank/DDBJ databases">
        <title>Chromosome-scale assembly of Riccia sorocarpa.</title>
        <authorList>
            <person name="Paukszto L."/>
        </authorList>
    </citation>
    <scope>NUCLEOTIDE SEQUENCE [LARGE SCALE GENOMIC DNA]</scope>
    <source>
        <strain evidence="13">LP-2024</strain>
        <tissue evidence="13">Aerial parts of the thallus</tissue>
    </source>
</reference>
<comment type="subcellular location">
    <subcellularLocation>
        <location evidence="1">Mitochondrion inner membrane</location>
    </subcellularLocation>
    <subcellularLocation>
        <location evidence="2">Mitochondrion matrix</location>
        <location evidence="2">Mitochondrion nucleoid</location>
    </subcellularLocation>
</comment>
<organism evidence="13 14">
    <name type="scientific">Riccia sorocarpa</name>
    <dbReference type="NCBI Taxonomy" id="122646"/>
    <lineage>
        <taxon>Eukaryota</taxon>
        <taxon>Viridiplantae</taxon>
        <taxon>Streptophyta</taxon>
        <taxon>Embryophyta</taxon>
        <taxon>Marchantiophyta</taxon>
        <taxon>Marchantiopsida</taxon>
        <taxon>Marchantiidae</taxon>
        <taxon>Marchantiales</taxon>
        <taxon>Ricciaceae</taxon>
        <taxon>Riccia</taxon>
    </lineage>
</organism>
<dbReference type="GO" id="GO:0042645">
    <property type="term" value="C:mitochondrial nucleoid"/>
    <property type="evidence" value="ECO:0007669"/>
    <property type="project" value="UniProtKB-SubCell"/>
</dbReference>
<feature type="region of interest" description="Disordered" evidence="11">
    <location>
        <begin position="57"/>
        <end position="84"/>
    </location>
</feature>
<dbReference type="Pfam" id="PF12037">
    <property type="entry name" value="ATAD3_N"/>
    <property type="match status" value="1"/>
</dbReference>
<evidence type="ECO:0000256" key="4">
    <source>
        <dbReference type="ARBA" id="ARBA00022792"/>
    </source>
</evidence>
<keyword evidence="6 10" id="KW-0175">Coiled coil</keyword>
<dbReference type="SUPFAM" id="SSF52540">
    <property type="entry name" value="P-loop containing nucleoside triphosphate hydrolases"/>
    <property type="match status" value="1"/>
</dbReference>
<accession>A0ABD3H1A0</accession>
<dbReference type="GO" id="GO:0005743">
    <property type="term" value="C:mitochondrial inner membrane"/>
    <property type="evidence" value="ECO:0007669"/>
    <property type="project" value="UniProtKB-SubCell"/>
</dbReference>
<comment type="caution">
    <text evidence="13">The sequence shown here is derived from an EMBL/GenBank/DDBJ whole genome shotgun (WGS) entry which is preliminary data.</text>
</comment>
<evidence type="ECO:0000256" key="10">
    <source>
        <dbReference type="SAM" id="Coils"/>
    </source>
</evidence>